<sequence length="92" mass="10254">ECTRSQTPEKVGESRARENIERRDKVNQMLSSTRQHQEELSEAAQERQQMPGFFSPCGDLNVAHSEQTLIHSGGDLSPVALSFGPVTRFLPS</sequence>
<reference evidence="2" key="1">
    <citation type="submission" date="2020-03" db="EMBL/GenBank/DDBJ databases">
        <authorList>
            <person name="Weist P."/>
        </authorList>
    </citation>
    <scope>NUCLEOTIDE SEQUENCE</scope>
</reference>
<feature type="non-terminal residue" evidence="2">
    <location>
        <position position="1"/>
    </location>
</feature>
<feature type="region of interest" description="Disordered" evidence="1">
    <location>
        <begin position="1"/>
        <end position="20"/>
    </location>
</feature>
<name>A0A9N7YUM8_PLEPL</name>
<evidence type="ECO:0000313" key="3">
    <source>
        <dbReference type="Proteomes" id="UP001153269"/>
    </source>
</evidence>
<proteinExistence type="predicted"/>
<dbReference type="AlphaFoldDB" id="A0A9N7YUM8"/>
<gene>
    <name evidence="2" type="ORF">PLEPLA_LOCUS32806</name>
</gene>
<comment type="caution">
    <text evidence="2">The sequence shown here is derived from an EMBL/GenBank/DDBJ whole genome shotgun (WGS) entry which is preliminary data.</text>
</comment>
<organism evidence="2 3">
    <name type="scientific">Pleuronectes platessa</name>
    <name type="common">European plaice</name>
    <dbReference type="NCBI Taxonomy" id="8262"/>
    <lineage>
        <taxon>Eukaryota</taxon>
        <taxon>Metazoa</taxon>
        <taxon>Chordata</taxon>
        <taxon>Craniata</taxon>
        <taxon>Vertebrata</taxon>
        <taxon>Euteleostomi</taxon>
        <taxon>Actinopterygii</taxon>
        <taxon>Neopterygii</taxon>
        <taxon>Teleostei</taxon>
        <taxon>Neoteleostei</taxon>
        <taxon>Acanthomorphata</taxon>
        <taxon>Carangaria</taxon>
        <taxon>Pleuronectiformes</taxon>
        <taxon>Pleuronectoidei</taxon>
        <taxon>Pleuronectidae</taxon>
        <taxon>Pleuronectes</taxon>
    </lineage>
</organism>
<feature type="compositionally biased region" description="Basic and acidic residues" evidence="1">
    <location>
        <begin position="10"/>
        <end position="20"/>
    </location>
</feature>
<protein>
    <submittedName>
        <fullName evidence="2">Uncharacterized protein</fullName>
    </submittedName>
</protein>
<keyword evidence="3" id="KW-1185">Reference proteome</keyword>
<dbReference type="EMBL" id="CADEAL010003546">
    <property type="protein sequence ID" value="CAB1445076.1"/>
    <property type="molecule type" value="Genomic_DNA"/>
</dbReference>
<evidence type="ECO:0000256" key="1">
    <source>
        <dbReference type="SAM" id="MobiDB-lite"/>
    </source>
</evidence>
<evidence type="ECO:0000313" key="2">
    <source>
        <dbReference type="EMBL" id="CAB1445076.1"/>
    </source>
</evidence>
<accession>A0A9N7YUM8</accession>
<dbReference type="Proteomes" id="UP001153269">
    <property type="component" value="Unassembled WGS sequence"/>
</dbReference>